<dbReference type="SUPFAM" id="SSF54637">
    <property type="entry name" value="Thioesterase/thiol ester dehydrase-isomerase"/>
    <property type="match status" value="1"/>
</dbReference>
<dbReference type="EMBL" id="AVPF01000015">
    <property type="protein sequence ID" value="KGX89452.1"/>
    <property type="molecule type" value="Genomic_DNA"/>
</dbReference>
<feature type="domain" description="FAS1-like dehydratase" evidence="1">
    <location>
        <begin position="2"/>
        <end position="108"/>
    </location>
</feature>
<keyword evidence="3" id="KW-1185">Reference proteome</keyword>
<reference evidence="2 3" key="1">
    <citation type="submission" date="2013-08" db="EMBL/GenBank/DDBJ databases">
        <authorList>
            <person name="Huang J."/>
            <person name="Wang G."/>
        </authorList>
    </citation>
    <scope>NUCLEOTIDE SEQUENCE [LARGE SCALE GENOMIC DNA]</scope>
    <source>
        <strain evidence="2 3">BH030004</strain>
    </source>
</reference>
<dbReference type="Pfam" id="PF13452">
    <property type="entry name" value="FAS1_DH_region"/>
    <property type="match status" value="1"/>
</dbReference>
<gene>
    <name evidence="2" type="ORF">N783_06210</name>
</gene>
<dbReference type="eggNOG" id="COG2030">
    <property type="taxonomic scope" value="Bacteria"/>
</dbReference>
<evidence type="ECO:0000313" key="2">
    <source>
        <dbReference type="EMBL" id="KGX89452.1"/>
    </source>
</evidence>
<evidence type="ECO:0000259" key="1">
    <source>
        <dbReference type="Pfam" id="PF13452"/>
    </source>
</evidence>
<protein>
    <submittedName>
        <fullName evidence="2">MaoC family dehydratase</fullName>
    </submittedName>
</protein>
<dbReference type="InterPro" id="IPR039569">
    <property type="entry name" value="FAS1-like_DH_region"/>
</dbReference>
<accession>A0A0A5I0T1</accession>
<organism evidence="2 3">
    <name type="scientific">Pontibacillus marinus BH030004 = DSM 16465</name>
    <dbReference type="NCBI Taxonomy" id="1385511"/>
    <lineage>
        <taxon>Bacteria</taxon>
        <taxon>Bacillati</taxon>
        <taxon>Bacillota</taxon>
        <taxon>Bacilli</taxon>
        <taxon>Bacillales</taxon>
        <taxon>Bacillaceae</taxon>
        <taxon>Pontibacillus</taxon>
    </lineage>
</organism>
<proteinExistence type="predicted"/>
<dbReference type="Proteomes" id="UP000030403">
    <property type="component" value="Unassembled WGS sequence"/>
</dbReference>
<dbReference type="AlphaFoldDB" id="A0A0A5I0T1"/>
<dbReference type="STRING" id="1385511.GCA_000425225_00502"/>
<sequence length="130" mass="15368">MTRDEVRRFAKGIMEEDLIYFDEEKAREQGFEDLPLPVTMPVTFWRYFSIPWLEKVNEPLIHGKQGFEYQQPLICNHTYQGQLILNDVYEKSGSKGTMIFLEHTLNLYFQNELHAQVFTTLILFKKEGAS</sequence>
<name>A0A0A5I0T1_9BACI</name>
<comment type="caution">
    <text evidence="2">The sequence shown here is derived from an EMBL/GenBank/DDBJ whole genome shotgun (WGS) entry which is preliminary data.</text>
</comment>
<dbReference type="Gene3D" id="3.10.129.10">
    <property type="entry name" value="Hotdog Thioesterase"/>
    <property type="match status" value="1"/>
</dbReference>
<evidence type="ECO:0000313" key="3">
    <source>
        <dbReference type="Proteomes" id="UP000030403"/>
    </source>
</evidence>
<dbReference type="InterPro" id="IPR029069">
    <property type="entry name" value="HotDog_dom_sf"/>
</dbReference>